<keyword evidence="2" id="KW-1185">Reference proteome</keyword>
<accession>A0AAP0EA51</accession>
<organism evidence="1 2">
    <name type="scientific">Stephania yunnanensis</name>
    <dbReference type="NCBI Taxonomy" id="152371"/>
    <lineage>
        <taxon>Eukaryota</taxon>
        <taxon>Viridiplantae</taxon>
        <taxon>Streptophyta</taxon>
        <taxon>Embryophyta</taxon>
        <taxon>Tracheophyta</taxon>
        <taxon>Spermatophyta</taxon>
        <taxon>Magnoliopsida</taxon>
        <taxon>Ranunculales</taxon>
        <taxon>Menispermaceae</taxon>
        <taxon>Menispermoideae</taxon>
        <taxon>Cissampelideae</taxon>
        <taxon>Stephania</taxon>
    </lineage>
</organism>
<proteinExistence type="predicted"/>
<evidence type="ECO:0000313" key="1">
    <source>
        <dbReference type="EMBL" id="KAK9087122.1"/>
    </source>
</evidence>
<dbReference type="EMBL" id="JBBNAF010000013">
    <property type="protein sequence ID" value="KAK9087122.1"/>
    <property type="molecule type" value="Genomic_DNA"/>
</dbReference>
<dbReference type="AlphaFoldDB" id="A0AAP0EA51"/>
<reference evidence="1 2" key="1">
    <citation type="submission" date="2024-01" db="EMBL/GenBank/DDBJ databases">
        <title>Genome assemblies of Stephania.</title>
        <authorList>
            <person name="Yang L."/>
        </authorList>
    </citation>
    <scope>NUCLEOTIDE SEQUENCE [LARGE SCALE GENOMIC DNA]</scope>
    <source>
        <strain evidence="1">YNDBR</strain>
        <tissue evidence="1">Leaf</tissue>
    </source>
</reference>
<evidence type="ECO:0000313" key="2">
    <source>
        <dbReference type="Proteomes" id="UP001420932"/>
    </source>
</evidence>
<sequence>MDSTFSKGVIHVSWPRGTEYTDNAFSKGAISVHCHVDIPDAENTFSASVLREEEGYRVGFRVAHGCVVRGVGYLRRGGQRPVKVQLVLAREISRRRGRTKIRGCRPAVEKEERELTERRS</sequence>
<name>A0AAP0EA51_9MAGN</name>
<comment type="caution">
    <text evidence="1">The sequence shown here is derived from an EMBL/GenBank/DDBJ whole genome shotgun (WGS) entry which is preliminary data.</text>
</comment>
<gene>
    <name evidence="1" type="ORF">Syun_029516</name>
</gene>
<dbReference type="Proteomes" id="UP001420932">
    <property type="component" value="Unassembled WGS sequence"/>
</dbReference>
<protein>
    <submittedName>
        <fullName evidence="1">Uncharacterized protein</fullName>
    </submittedName>
</protein>